<dbReference type="OrthoDB" id="9798693at2"/>
<organism evidence="3 4">
    <name type="scientific">Yoonia rosea</name>
    <dbReference type="NCBI Taxonomy" id="287098"/>
    <lineage>
        <taxon>Bacteria</taxon>
        <taxon>Pseudomonadati</taxon>
        <taxon>Pseudomonadota</taxon>
        <taxon>Alphaproteobacteria</taxon>
        <taxon>Rhodobacterales</taxon>
        <taxon>Paracoccaceae</taxon>
        <taxon>Yoonia</taxon>
    </lineage>
</organism>
<feature type="chain" id="PRO_5013294791" description="Phytase-like domain-containing protein" evidence="1">
    <location>
        <begin position="19"/>
        <end position="283"/>
    </location>
</feature>
<keyword evidence="4" id="KW-1185">Reference proteome</keyword>
<evidence type="ECO:0000259" key="2">
    <source>
        <dbReference type="Pfam" id="PF13449"/>
    </source>
</evidence>
<protein>
    <recommendedName>
        <fullName evidence="2">Phytase-like domain-containing protein</fullName>
    </recommendedName>
</protein>
<feature type="domain" description="Phytase-like" evidence="2">
    <location>
        <begin position="34"/>
        <end position="268"/>
    </location>
</feature>
<dbReference type="PIRSF" id="PIRSF031900">
    <property type="entry name" value="UCP031900"/>
    <property type="match status" value="1"/>
</dbReference>
<evidence type="ECO:0000313" key="4">
    <source>
        <dbReference type="Proteomes" id="UP000186997"/>
    </source>
</evidence>
<dbReference type="Pfam" id="PF13449">
    <property type="entry name" value="Phytase-like"/>
    <property type="match status" value="1"/>
</dbReference>
<dbReference type="STRING" id="287098.SAMN05421665_2927"/>
<sequence length="283" mass="31239">MFRFLCLLVLLRALPAYAEVTYLGSYDWRVSDRLFGGFSAIEVTTDGMGFVALTDRGSIARGTFIRDGDTITGITLGALRRLLGPTRAPLADDLSDSEGLAIGPDGTFYISFEGADGVRSFAGLDRPGSELVAARDFQAFQPNAGLEALAIGPDGALYTLPERSGLATRPFPVFRLKDGVWDQPFEITRAGHFLPVGADVGPDGRLYVLERDFTGIGFRSRIRRFDLDGRNEETILETGLRTHDNLEGISVWQDAQGLRITLISDDNFRMFQRTEIVEYRLTE</sequence>
<dbReference type="SUPFAM" id="SSF101898">
    <property type="entry name" value="NHL repeat"/>
    <property type="match status" value="1"/>
</dbReference>
<gene>
    <name evidence="3" type="ORF">SAMN05421665_2927</name>
</gene>
<feature type="signal peptide" evidence="1">
    <location>
        <begin position="1"/>
        <end position="18"/>
    </location>
</feature>
<reference evidence="4" key="1">
    <citation type="submission" date="2017-01" db="EMBL/GenBank/DDBJ databases">
        <authorList>
            <person name="Varghese N."/>
            <person name="Submissions S."/>
        </authorList>
    </citation>
    <scope>NUCLEOTIDE SEQUENCE [LARGE SCALE GENOMIC DNA]</scope>
    <source>
        <strain evidence="4">DSM 29591</strain>
    </source>
</reference>
<name>A0A1R3XDK5_9RHOB</name>
<keyword evidence="1" id="KW-0732">Signal</keyword>
<dbReference type="AlphaFoldDB" id="A0A1R3XDK5"/>
<dbReference type="InterPro" id="IPR014567">
    <property type="entry name" value="UCP031900"/>
</dbReference>
<dbReference type="Proteomes" id="UP000186997">
    <property type="component" value="Unassembled WGS sequence"/>
</dbReference>
<accession>A0A1R3XDK5</accession>
<dbReference type="EMBL" id="FTPR01000002">
    <property type="protein sequence ID" value="SIT89321.1"/>
    <property type="molecule type" value="Genomic_DNA"/>
</dbReference>
<evidence type="ECO:0000256" key="1">
    <source>
        <dbReference type="SAM" id="SignalP"/>
    </source>
</evidence>
<proteinExistence type="predicted"/>
<dbReference type="InterPro" id="IPR011042">
    <property type="entry name" value="6-blade_b-propeller_TolB-like"/>
</dbReference>
<dbReference type="InterPro" id="IPR027372">
    <property type="entry name" value="Phytase-like_dom"/>
</dbReference>
<dbReference type="Gene3D" id="2.120.10.30">
    <property type="entry name" value="TolB, C-terminal domain"/>
    <property type="match status" value="1"/>
</dbReference>
<evidence type="ECO:0000313" key="3">
    <source>
        <dbReference type="EMBL" id="SIT89321.1"/>
    </source>
</evidence>